<protein>
    <submittedName>
        <fullName evidence="2">Uncharacterized protein</fullName>
    </submittedName>
</protein>
<gene>
    <name evidence="2" type="ORF">GOBAR_AA33726</name>
</gene>
<proteinExistence type="predicted"/>
<reference evidence="2 3" key="1">
    <citation type="submission" date="2015-01" db="EMBL/GenBank/DDBJ databases">
        <title>Genome of allotetraploid Gossypium barbadense reveals genomic plasticity and fiber elongation in cotton evolution.</title>
        <authorList>
            <person name="Chen X."/>
            <person name="Liu X."/>
            <person name="Zhao B."/>
            <person name="Zheng H."/>
            <person name="Hu Y."/>
            <person name="Lu G."/>
            <person name="Yang C."/>
            <person name="Chen J."/>
            <person name="Shan C."/>
            <person name="Zhang L."/>
            <person name="Zhou Y."/>
            <person name="Wang L."/>
            <person name="Guo W."/>
            <person name="Bai Y."/>
            <person name="Ruan J."/>
            <person name="Shangguan X."/>
            <person name="Mao Y."/>
            <person name="Jiang J."/>
            <person name="Zhu Y."/>
            <person name="Lei J."/>
            <person name="Kang H."/>
            <person name="Chen S."/>
            <person name="He X."/>
            <person name="Wang R."/>
            <person name="Wang Y."/>
            <person name="Chen J."/>
            <person name="Wang L."/>
            <person name="Yu S."/>
            <person name="Wang B."/>
            <person name="Wei J."/>
            <person name="Song S."/>
            <person name="Lu X."/>
            <person name="Gao Z."/>
            <person name="Gu W."/>
            <person name="Deng X."/>
            <person name="Ma D."/>
            <person name="Wang S."/>
            <person name="Liang W."/>
            <person name="Fang L."/>
            <person name="Cai C."/>
            <person name="Zhu X."/>
            <person name="Zhou B."/>
            <person name="Zhang Y."/>
            <person name="Chen Z."/>
            <person name="Xu S."/>
            <person name="Zhu R."/>
            <person name="Wang S."/>
            <person name="Zhang T."/>
            <person name="Zhao G."/>
        </authorList>
    </citation>
    <scope>NUCLEOTIDE SEQUENCE [LARGE SCALE GENOMIC DNA]</scope>
    <source>
        <strain evidence="3">cv. Xinhai21</strain>
        <tissue evidence="2">Leaf</tissue>
    </source>
</reference>
<evidence type="ECO:0000313" key="3">
    <source>
        <dbReference type="Proteomes" id="UP000239757"/>
    </source>
</evidence>
<dbReference type="OrthoDB" id="10419530at2759"/>
<dbReference type="EMBL" id="KZ668774">
    <property type="protein sequence ID" value="PPR86963.1"/>
    <property type="molecule type" value="Genomic_DNA"/>
</dbReference>
<organism evidence="2 3">
    <name type="scientific">Gossypium barbadense</name>
    <name type="common">Sea Island cotton</name>
    <name type="synonym">Hibiscus barbadensis</name>
    <dbReference type="NCBI Taxonomy" id="3634"/>
    <lineage>
        <taxon>Eukaryota</taxon>
        <taxon>Viridiplantae</taxon>
        <taxon>Streptophyta</taxon>
        <taxon>Embryophyta</taxon>
        <taxon>Tracheophyta</taxon>
        <taxon>Spermatophyta</taxon>
        <taxon>Magnoliopsida</taxon>
        <taxon>eudicotyledons</taxon>
        <taxon>Gunneridae</taxon>
        <taxon>Pentapetalae</taxon>
        <taxon>rosids</taxon>
        <taxon>malvids</taxon>
        <taxon>Malvales</taxon>
        <taxon>Malvaceae</taxon>
        <taxon>Malvoideae</taxon>
        <taxon>Gossypium</taxon>
    </lineage>
</organism>
<sequence>MMNYDVASANDVRRSTKKVKHRTNEPSDPNDLVGNEKGMIVERAGAQSISWKEKLMGRFPARANVQQEEDFELGDGDAKAKIIDGVPSITFSDRRFGHKSDLCPHESGEIETSKGILESGVGKEVGEEIVENGRLTKRNFKASVKNKMTVGRKVTIKGKNKVVSNLNEPKRGSKVLQPISNTMAQPRLNECSSAFSNLRKDAGQQQSMMVKETGENIRHDPKKSSYVDNLSIRTDVAIKDLIQGLSKFVVGDMVMVKGDTALVKMNDEMLTNAKKA</sequence>
<evidence type="ECO:0000313" key="2">
    <source>
        <dbReference type="EMBL" id="PPR86963.1"/>
    </source>
</evidence>
<name>A0A2P5W785_GOSBA</name>
<evidence type="ECO:0000256" key="1">
    <source>
        <dbReference type="SAM" id="MobiDB-lite"/>
    </source>
</evidence>
<accession>A0A2P5W785</accession>
<dbReference type="Proteomes" id="UP000239757">
    <property type="component" value="Unassembled WGS sequence"/>
</dbReference>
<feature type="region of interest" description="Disordered" evidence="1">
    <location>
        <begin position="1"/>
        <end position="35"/>
    </location>
</feature>
<dbReference type="AlphaFoldDB" id="A0A2P5W785"/>